<organism evidence="1 2">
    <name type="scientific">Dermatophagoides farinae</name>
    <name type="common">American house dust mite</name>
    <dbReference type="NCBI Taxonomy" id="6954"/>
    <lineage>
        <taxon>Eukaryota</taxon>
        <taxon>Metazoa</taxon>
        <taxon>Ecdysozoa</taxon>
        <taxon>Arthropoda</taxon>
        <taxon>Chelicerata</taxon>
        <taxon>Arachnida</taxon>
        <taxon>Acari</taxon>
        <taxon>Acariformes</taxon>
        <taxon>Sarcoptiformes</taxon>
        <taxon>Astigmata</taxon>
        <taxon>Psoroptidia</taxon>
        <taxon>Analgoidea</taxon>
        <taxon>Pyroglyphidae</taxon>
        <taxon>Dermatophagoidinae</taxon>
        <taxon>Dermatophagoides</taxon>
    </lineage>
</organism>
<dbReference type="EMBL" id="ASGP02000001">
    <property type="protein sequence ID" value="KAH9529617.1"/>
    <property type="molecule type" value="Genomic_DNA"/>
</dbReference>
<comment type="caution">
    <text evidence="1">The sequence shown here is derived from an EMBL/GenBank/DDBJ whole genome shotgun (WGS) entry which is preliminary data.</text>
</comment>
<evidence type="ECO:0000313" key="2">
    <source>
        <dbReference type="Proteomes" id="UP000790347"/>
    </source>
</evidence>
<proteinExistence type="predicted"/>
<dbReference type="AlphaFoldDB" id="A0A922LCK0"/>
<protein>
    <submittedName>
        <fullName evidence="1">Uncharacterized protein</fullName>
    </submittedName>
</protein>
<reference evidence="1" key="1">
    <citation type="submission" date="2013-05" db="EMBL/GenBank/DDBJ databases">
        <authorList>
            <person name="Yim A.K.Y."/>
            <person name="Chan T.F."/>
            <person name="Ji K.M."/>
            <person name="Liu X.Y."/>
            <person name="Zhou J.W."/>
            <person name="Li R.Q."/>
            <person name="Yang K.Y."/>
            <person name="Li J."/>
            <person name="Li M."/>
            <person name="Law P.T.W."/>
            <person name="Wu Y.L."/>
            <person name="Cai Z.L."/>
            <person name="Qin H."/>
            <person name="Bao Y."/>
            <person name="Leung R.K.K."/>
            <person name="Ng P.K.S."/>
            <person name="Zou J."/>
            <person name="Zhong X.J."/>
            <person name="Ran P.X."/>
            <person name="Zhong N.S."/>
            <person name="Liu Z.G."/>
            <person name="Tsui S.K.W."/>
        </authorList>
    </citation>
    <scope>NUCLEOTIDE SEQUENCE</scope>
    <source>
        <strain evidence="1">Derf</strain>
        <tissue evidence="1">Whole organism</tissue>
    </source>
</reference>
<name>A0A922LCK0_DERFA</name>
<gene>
    <name evidence="1" type="ORF">DERF_003493</name>
</gene>
<accession>A0A922LCK0</accession>
<sequence length="73" mass="8511">MSSLIINPIQSCYNDDENENKNAACCCSPFFNDYCYWPQTIFFPHNIVYNMTGKMTFETITTIKPKKQSLAER</sequence>
<dbReference type="Proteomes" id="UP000790347">
    <property type="component" value="Unassembled WGS sequence"/>
</dbReference>
<evidence type="ECO:0000313" key="1">
    <source>
        <dbReference type="EMBL" id="KAH9529617.1"/>
    </source>
</evidence>
<keyword evidence="2" id="KW-1185">Reference proteome</keyword>
<reference evidence="1" key="2">
    <citation type="journal article" date="2022" name="Res Sq">
        <title>Comparative Genomics Reveals Insights into the Divergent Evolution of Astigmatic Mites and Household Pest Adaptations.</title>
        <authorList>
            <person name="Xiong Q."/>
            <person name="Wan A.T.-Y."/>
            <person name="Liu X.-Y."/>
            <person name="Fung C.S.-H."/>
            <person name="Xiao X."/>
            <person name="Malainual N."/>
            <person name="Hou J."/>
            <person name="Wang L."/>
            <person name="Wang M."/>
            <person name="Yang K."/>
            <person name="Cui Y."/>
            <person name="Leung E."/>
            <person name="Nong W."/>
            <person name="Shin S.-K."/>
            <person name="Au S."/>
            <person name="Jeong K.Y."/>
            <person name="Chew F.T."/>
            <person name="Hui J."/>
            <person name="Leung T.F."/>
            <person name="Tungtrongchitr A."/>
            <person name="Zhong N."/>
            <person name="Liu Z."/>
            <person name="Tsui S."/>
        </authorList>
    </citation>
    <scope>NUCLEOTIDE SEQUENCE</scope>
    <source>
        <strain evidence="1">Derf</strain>
        <tissue evidence="1">Whole organism</tissue>
    </source>
</reference>